<name>A0A2Z7C4E0_9LAMI</name>
<evidence type="ECO:0000313" key="1">
    <source>
        <dbReference type="EMBL" id="KZV41775.1"/>
    </source>
</evidence>
<sequence>MPLADWMAIFGNTAHKGNIDQAGECLTMLRGSIFRTNFLGSLKGRHPAHPLRSELPTCPLKFLELYCAYAQT</sequence>
<proteinExistence type="predicted"/>
<dbReference type="AlphaFoldDB" id="A0A2Z7C4E0"/>
<gene>
    <name evidence="1" type="ORF">F511_17144</name>
</gene>
<dbReference type="EMBL" id="KQ999381">
    <property type="protein sequence ID" value="KZV41775.1"/>
    <property type="molecule type" value="Genomic_DNA"/>
</dbReference>
<organism evidence="1 2">
    <name type="scientific">Dorcoceras hygrometricum</name>
    <dbReference type="NCBI Taxonomy" id="472368"/>
    <lineage>
        <taxon>Eukaryota</taxon>
        <taxon>Viridiplantae</taxon>
        <taxon>Streptophyta</taxon>
        <taxon>Embryophyta</taxon>
        <taxon>Tracheophyta</taxon>
        <taxon>Spermatophyta</taxon>
        <taxon>Magnoliopsida</taxon>
        <taxon>eudicotyledons</taxon>
        <taxon>Gunneridae</taxon>
        <taxon>Pentapetalae</taxon>
        <taxon>asterids</taxon>
        <taxon>lamiids</taxon>
        <taxon>Lamiales</taxon>
        <taxon>Gesneriaceae</taxon>
        <taxon>Didymocarpoideae</taxon>
        <taxon>Trichosporeae</taxon>
        <taxon>Loxocarpinae</taxon>
        <taxon>Dorcoceras</taxon>
    </lineage>
</organism>
<dbReference type="Proteomes" id="UP000250235">
    <property type="component" value="Unassembled WGS sequence"/>
</dbReference>
<protein>
    <submittedName>
        <fullName evidence="1">Uncharacterized protein</fullName>
    </submittedName>
</protein>
<reference evidence="1 2" key="1">
    <citation type="journal article" date="2015" name="Proc. Natl. Acad. Sci. U.S.A.">
        <title>The resurrection genome of Boea hygrometrica: A blueprint for survival of dehydration.</title>
        <authorList>
            <person name="Xiao L."/>
            <person name="Yang G."/>
            <person name="Zhang L."/>
            <person name="Yang X."/>
            <person name="Zhao S."/>
            <person name="Ji Z."/>
            <person name="Zhou Q."/>
            <person name="Hu M."/>
            <person name="Wang Y."/>
            <person name="Chen M."/>
            <person name="Xu Y."/>
            <person name="Jin H."/>
            <person name="Xiao X."/>
            <person name="Hu G."/>
            <person name="Bao F."/>
            <person name="Hu Y."/>
            <person name="Wan P."/>
            <person name="Li L."/>
            <person name="Deng X."/>
            <person name="Kuang T."/>
            <person name="Xiang C."/>
            <person name="Zhu J.K."/>
            <person name="Oliver M.J."/>
            <person name="He Y."/>
        </authorList>
    </citation>
    <scope>NUCLEOTIDE SEQUENCE [LARGE SCALE GENOMIC DNA]</scope>
    <source>
        <strain evidence="2">cv. XS01</strain>
    </source>
</reference>
<keyword evidence="2" id="KW-1185">Reference proteome</keyword>
<accession>A0A2Z7C4E0</accession>
<evidence type="ECO:0000313" key="2">
    <source>
        <dbReference type="Proteomes" id="UP000250235"/>
    </source>
</evidence>